<proteinExistence type="predicted"/>
<evidence type="ECO:0000313" key="2">
    <source>
        <dbReference type="Proteomes" id="UP000828390"/>
    </source>
</evidence>
<evidence type="ECO:0000313" key="1">
    <source>
        <dbReference type="EMBL" id="KAH3874855.1"/>
    </source>
</evidence>
<dbReference type="EMBL" id="JAIWYP010000002">
    <property type="protein sequence ID" value="KAH3874855.1"/>
    <property type="molecule type" value="Genomic_DNA"/>
</dbReference>
<reference evidence="1" key="1">
    <citation type="journal article" date="2019" name="bioRxiv">
        <title>The Genome of the Zebra Mussel, Dreissena polymorpha: A Resource for Invasive Species Research.</title>
        <authorList>
            <person name="McCartney M.A."/>
            <person name="Auch B."/>
            <person name="Kono T."/>
            <person name="Mallez S."/>
            <person name="Zhang Y."/>
            <person name="Obille A."/>
            <person name="Becker A."/>
            <person name="Abrahante J.E."/>
            <person name="Garbe J."/>
            <person name="Badalamenti J.P."/>
            <person name="Herman A."/>
            <person name="Mangelson H."/>
            <person name="Liachko I."/>
            <person name="Sullivan S."/>
            <person name="Sone E.D."/>
            <person name="Koren S."/>
            <person name="Silverstein K.A.T."/>
            <person name="Beckman K.B."/>
            <person name="Gohl D.M."/>
        </authorList>
    </citation>
    <scope>NUCLEOTIDE SEQUENCE</scope>
    <source>
        <strain evidence="1">Duluth1</strain>
        <tissue evidence="1">Whole animal</tissue>
    </source>
</reference>
<organism evidence="1 2">
    <name type="scientific">Dreissena polymorpha</name>
    <name type="common">Zebra mussel</name>
    <name type="synonym">Mytilus polymorpha</name>
    <dbReference type="NCBI Taxonomy" id="45954"/>
    <lineage>
        <taxon>Eukaryota</taxon>
        <taxon>Metazoa</taxon>
        <taxon>Spiralia</taxon>
        <taxon>Lophotrochozoa</taxon>
        <taxon>Mollusca</taxon>
        <taxon>Bivalvia</taxon>
        <taxon>Autobranchia</taxon>
        <taxon>Heteroconchia</taxon>
        <taxon>Euheterodonta</taxon>
        <taxon>Imparidentia</taxon>
        <taxon>Neoheterodontei</taxon>
        <taxon>Myida</taxon>
        <taxon>Dreissenoidea</taxon>
        <taxon>Dreissenidae</taxon>
        <taxon>Dreissena</taxon>
    </lineage>
</organism>
<dbReference type="Proteomes" id="UP000828390">
    <property type="component" value="Unassembled WGS sequence"/>
</dbReference>
<protein>
    <submittedName>
        <fullName evidence="1">Uncharacterized protein</fullName>
    </submittedName>
</protein>
<accession>A0A9D4MET7</accession>
<sequence length="53" mass="6254">MCTWSHAGSCYENTNYSLRHAEPKLAVNHRISMIVTMTKTIFRKKAMHRQMSR</sequence>
<gene>
    <name evidence="1" type="ORF">DPMN_038109</name>
</gene>
<comment type="caution">
    <text evidence="1">The sequence shown here is derived from an EMBL/GenBank/DDBJ whole genome shotgun (WGS) entry which is preliminary data.</text>
</comment>
<feature type="non-terminal residue" evidence="1">
    <location>
        <position position="53"/>
    </location>
</feature>
<name>A0A9D4MET7_DREPO</name>
<reference evidence="1" key="2">
    <citation type="submission" date="2020-11" db="EMBL/GenBank/DDBJ databases">
        <authorList>
            <person name="McCartney M.A."/>
            <person name="Auch B."/>
            <person name="Kono T."/>
            <person name="Mallez S."/>
            <person name="Becker A."/>
            <person name="Gohl D.M."/>
            <person name="Silverstein K.A.T."/>
            <person name="Koren S."/>
            <person name="Bechman K.B."/>
            <person name="Herman A."/>
            <person name="Abrahante J.E."/>
            <person name="Garbe J."/>
        </authorList>
    </citation>
    <scope>NUCLEOTIDE SEQUENCE</scope>
    <source>
        <strain evidence="1">Duluth1</strain>
        <tissue evidence="1">Whole animal</tissue>
    </source>
</reference>
<keyword evidence="2" id="KW-1185">Reference proteome</keyword>
<dbReference type="AlphaFoldDB" id="A0A9D4MET7"/>